<comment type="cofactor">
    <cofactor evidence="1 12">
        <name>Mg(2+)</name>
        <dbReference type="ChEBI" id="CHEBI:18420"/>
    </cofactor>
</comment>
<keyword evidence="5" id="KW-0028">Amino-acid biosynthesis</keyword>
<reference evidence="13 14" key="1">
    <citation type="submission" date="2018-05" db="EMBL/GenBank/DDBJ databases">
        <title>Genomic Encyclopedia of Type Strains, Phase IV (KMG-IV): sequencing the most valuable type-strain genomes for metagenomic binning, comparative biology and taxonomic classification.</title>
        <authorList>
            <person name="Goeker M."/>
        </authorList>
    </citation>
    <scope>NUCLEOTIDE SEQUENCE [LARGE SCALE GENOMIC DNA]</scope>
    <source>
        <strain evidence="13 14">DSM 23606</strain>
    </source>
</reference>
<dbReference type="PANTHER" id="PTHR43200">
    <property type="entry name" value="PHOSPHATASE"/>
    <property type="match status" value="1"/>
</dbReference>
<comment type="pathway">
    <text evidence="2">Amino-acid biosynthesis; L-histidine biosynthesis; L-histidine from 5-phospho-alpha-D-ribose 1-diphosphate: step 8/9.</text>
</comment>
<dbReference type="InterPro" id="IPR051090">
    <property type="entry name" value="Inositol_monoP_superfamily"/>
</dbReference>
<dbReference type="RefSeq" id="WP_110016648.1">
    <property type="nucleotide sequence ID" value="NZ_QGTJ01000001.1"/>
</dbReference>
<feature type="binding site" evidence="12">
    <location>
        <position position="105"/>
    </location>
    <ligand>
        <name>Mg(2+)</name>
        <dbReference type="ChEBI" id="CHEBI:18420"/>
        <label>1</label>
        <note>catalytic</note>
    </ligand>
</feature>
<feature type="binding site" evidence="12">
    <location>
        <position position="106"/>
    </location>
    <ligand>
        <name>Mg(2+)</name>
        <dbReference type="ChEBI" id="CHEBI:18420"/>
        <label>1</label>
        <note>catalytic</note>
    </ligand>
</feature>
<dbReference type="NCBIfam" id="TIGR02067">
    <property type="entry name" value="his_9_HisN"/>
    <property type="match status" value="1"/>
</dbReference>
<accession>A0A317MZL3</accession>
<evidence type="ECO:0000256" key="2">
    <source>
        <dbReference type="ARBA" id="ARBA00004970"/>
    </source>
</evidence>
<name>A0A317MZL3_9GAMM</name>
<keyword evidence="9" id="KW-0368">Histidine biosynthesis</keyword>
<evidence type="ECO:0000256" key="3">
    <source>
        <dbReference type="ARBA" id="ARBA00009759"/>
    </source>
</evidence>
<dbReference type="UniPathway" id="UPA00031">
    <property type="reaction ID" value="UER00013"/>
</dbReference>
<evidence type="ECO:0000313" key="13">
    <source>
        <dbReference type="EMBL" id="PWV65647.1"/>
    </source>
</evidence>
<evidence type="ECO:0000313" key="14">
    <source>
        <dbReference type="Proteomes" id="UP000246569"/>
    </source>
</evidence>
<evidence type="ECO:0000256" key="9">
    <source>
        <dbReference type="ARBA" id="ARBA00023102"/>
    </source>
</evidence>
<feature type="binding site" evidence="12">
    <location>
        <position position="231"/>
    </location>
    <ligand>
        <name>Mg(2+)</name>
        <dbReference type="ChEBI" id="CHEBI:18420"/>
        <label>1</label>
        <note>catalytic</note>
    </ligand>
</feature>
<dbReference type="InterPro" id="IPR000760">
    <property type="entry name" value="Inositol_monophosphatase-like"/>
</dbReference>
<comment type="catalytic activity">
    <reaction evidence="10">
        <text>L-histidinol phosphate + H2O = L-histidinol + phosphate</text>
        <dbReference type="Rhea" id="RHEA:14465"/>
        <dbReference type="ChEBI" id="CHEBI:15377"/>
        <dbReference type="ChEBI" id="CHEBI:43474"/>
        <dbReference type="ChEBI" id="CHEBI:57699"/>
        <dbReference type="ChEBI" id="CHEBI:57980"/>
        <dbReference type="EC" id="3.1.3.15"/>
    </reaction>
</comment>
<feature type="binding site" evidence="12">
    <location>
        <position position="87"/>
    </location>
    <ligand>
        <name>Mg(2+)</name>
        <dbReference type="ChEBI" id="CHEBI:18420"/>
        <label>1</label>
        <note>catalytic</note>
    </ligand>
</feature>
<evidence type="ECO:0000256" key="10">
    <source>
        <dbReference type="ARBA" id="ARBA00049158"/>
    </source>
</evidence>
<dbReference type="GO" id="GO:0046872">
    <property type="term" value="F:metal ion binding"/>
    <property type="evidence" value="ECO:0007669"/>
    <property type="project" value="UniProtKB-KW"/>
</dbReference>
<proteinExistence type="inferred from homology"/>
<dbReference type="CDD" id="cd01641">
    <property type="entry name" value="Bacterial_IMPase_like_1"/>
    <property type="match status" value="1"/>
</dbReference>
<dbReference type="Pfam" id="PF00459">
    <property type="entry name" value="Inositol_P"/>
    <property type="match status" value="1"/>
</dbReference>
<keyword evidence="8 12" id="KW-0460">Magnesium</keyword>
<dbReference type="InterPro" id="IPR020583">
    <property type="entry name" value="Inositol_monoP_metal-BS"/>
</dbReference>
<evidence type="ECO:0000256" key="1">
    <source>
        <dbReference type="ARBA" id="ARBA00001946"/>
    </source>
</evidence>
<keyword evidence="7" id="KW-0378">Hydrolase</keyword>
<sequence length="280" mass="29923">MPAPLLPLTPAVAVDDDALRAALACAERCADDAGAVIRPHFRARLVVDDKAGDDELYDPVTIADRDAETVIRNRLELERPLDGLYGEEHGFRPGRSGLTWVIDPIDGTRAFISGMPLWGTLIALYDGERPIAGVMDQPFTGERFIGSRLGATLTHGGRTTPLATRPCAQLEDAVLYSTHPKLFTGAFEQAAFADLCARVRMTRFSGDCYAYCMLAAGQIDLIVESGLKPYDVQALIPIIEAAGGRMSGWKGESGAHGGRIVAAGDPLLHAAALEVLAEVP</sequence>
<dbReference type="EC" id="3.1.3.15" evidence="4 11"/>
<feature type="binding site" evidence="12">
    <location>
        <position position="103"/>
    </location>
    <ligand>
        <name>Mg(2+)</name>
        <dbReference type="ChEBI" id="CHEBI:18420"/>
        <label>1</label>
        <note>catalytic</note>
    </ligand>
</feature>
<gene>
    <name evidence="13" type="ORF">C7443_101131</name>
</gene>
<dbReference type="AlphaFoldDB" id="A0A317MZL3"/>
<evidence type="ECO:0000256" key="7">
    <source>
        <dbReference type="ARBA" id="ARBA00022801"/>
    </source>
</evidence>
<dbReference type="PROSITE" id="PS00629">
    <property type="entry name" value="IMP_1"/>
    <property type="match status" value="1"/>
</dbReference>
<comment type="caution">
    <text evidence="13">The sequence shown here is derived from an EMBL/GenBank/DDBJ whole genome shotgun (WGS) entry which is preliminary data.</text>
</comment>
<evidence type="ECO:0000256" key="8">
    <source>
        <dbReference type="ARBA" id="ARBA00022842"/>
    </source>
</evidence>
<keyword evidence="14" id="KW-1185">Reference proteome</keyword>
<dbReference type="OrthoDB" id="9785695at2"/>
<dbReference type="PANTHER" id="PTHR43200:SF6">
    <property type="entry name" value="3'(2'),5'-BISPHOSPHATE NUCLEOTIDASE"/>
    <property type="match status" value="1"/>
</dbReference>
<dbReference type="GO" id="GO:0004401">
    <property type="term" value="F:histidinol-phosphatase activity"/>
    <property type="evidence" value="ECO:0007669"/>
    <property type="project" value="UniProtKB-UniRule"/>
</dbReference>
<evidence type="ECO:0000256" key="11">
    <source>
        <dbReference type="NCBIfam" id="TIGR02067"/>
    </source>
</evidence>
<evidence type="ECO:0000256" key="5">
    <source>
        <dbReference type="ARBA" id="ARBA00022605"/>
    </source>
</evidence>
<evidence type="ECO:0000256" key="6">
    <source>
        <dbReference type="ARBA" id="ARBA00022723"/>
    </source>
</evidence>
<evidence type="ECO:0000256" key="4">
    <source>
        <dbReference type="ARBA" id="ARBA00013085"/>
    </source>
</evidence>
<protein>
    <recommendedName>
        <fullName evidence="4 11">Histidinol-phosphatase</fullName>
        <ecNumber evidence="4 11">3.1.3.15</ecNumber>
    </recommendedName>
</protein>
<dbReference type="EMBL" id="QGTJ01000001">
    <property type="protein sequence ID" value="PWV65647.1"/>
    <property type="molecule type" value="Genomic_DNA"/>
</dbReference>
<dbReference type="SUPFAM" id="SSF56655">
    <property type="entry name" value="Carbohydrate phosphatase"/>
    <property type="match status" value="1"/>
</dbReference>
<dbReference type="InterPro" id="IPR011809">
    <property type="entry name" value="His_9_proposed"/>
</dbReference>
<organism evidence="13 14">
    <name type="scientific">Plasticicumulans acidivorans</name>
    <dbReference type="NCBI Taxonomy" id="886464"/>
    <lineage>
        <taxon>Bacteria</taxon>
        <taxon>Pseudomonadati</taxon>
        <taxon>Pseudomonadota</taxon>
        <taxon>Gammaproteobacteria</taxon>
        <taxon>Candidatus Competibacteraceae</taxon>
        <taxon>Plasticicumulans</taxon>
    </lineage>
</organism>
<dbReference type="GO" id="GO:0000105">
    <property type="term" value="P:L-histidine biosynthetic process"/>
    <property type="evidence" value="ECO:0007669"/>
    <property type="project" value="UniProtKB-UniRule"/>
</dbReference>
<dbReference type="PRINTS" id="PR00377">
    <property type="entry name" value="IMPHPHTASES"/>
</dbReference>
<dbReference type="Gene3D" id="3.40.190.80">
    <property type="match status" value="1"/>
</dbReference>
<dbReference type="Proteomes" id="UP000246569">
    <property type="component" value="Unassembled WGS sequence"/>
</dbReference>
<dbReference type="Gene3D" id="3.30.540.10">
    <property type="entry name" value="Fructose-1,6-Bisphosphatase, subunit A, domain 1"/>
    <property type="match status" value="1"/>
</dbReference>
<evidence type="ECO:0000256" key="12">
    <source>
        <dbReference type="PIRSR" id="PIRSR600760-2"/>
    </source>
</evidence>
<comment type="similarity">
    <text evidence="3">Belongs to the inositol monophosphatase superfamily.</text>
</comment>
<keyword evidence="6 12" id="KW-0479">Metal-binding</keyword>